<proteinExistence type="predicted"/>
<dbReference type="Pfam" id="PF24104">
    <property type="entry name" value="At5g52880_ARM"/>
    <property type="match status" value="1"/>
</dbReference>
<evidence type="ECO:0000313" key="3">
    <source>
        <dbReference type="Proteomes" id="UP000026961"/>
    </source>
</evidence>
<reference evidence="2" key="1">
    <citation type="submission" date="2015-04" db="UniProtKB">
        <authorList>
            <consortium name="EnsemblPlants"/>
        </authorList>
    </citation>
    <scope>IDENTIFICATION</scope>
</reference>
<dbReference type="InterPro" id="IPR057039">
    <property type="entry name" value="At5g52880_ARM"/>
</dbReference>
<protein>
    <recommendedName>
        <fullName evidence="1">F-box protein At5g52880-like ARM repeats region domain-containing protein</fullName>
    </recommendedName>
</protein>
<reference evidence="2" key="2">
    <citation type="submission" date="2018-05" db="EMBL/GenBank/DDBJ databases">
        <title>OgluRS3 (Oryza glumaepatula Reference Sequence Version 3).</title>
        <authorList>
            <person name="Zhang J."/>
            <person name="Kudrna D."/>
            <person name="Lee S."/>
            <person name="Talag J."/>
            <person name="Welchert J."/>
            <person name="Wing R.A."/>
        </authorList>
    </citation>
    <scope>NUCLEOTIDE SEQUENCE [LARGE SCALE GENOMIC DNA]</scope>
</reference>
<evidence type="ECO:0000259" key="1">
    <source>
        <dbReference type="Pfam" id="PF24104"/>
    </source>
</evidence>
<accession>A0A0E0A8N7</accession>
<sequence length="90" mass="10337">MAILVSTVRTNILFYVSVKYMICVKRSKYGLLQALQSSLAKQKKAQVVTEFKHSVVAHKWRARVQHKIPVIDSHWTSIINDIAYTYGSKD</sequence>
<dbReference type="HOGENOM" id="CLU_2444453_0_0_1"/>
<dbReference type="EnsemblPlants" id="OGLUM06G13160.1">
    <property type="protein sequence ID" value="OGLUM06G13160.1"/>
    <property type="gene ID" value="OGLUM06G13160"/>
</dbReference>
<organism evidence="2">
    <name type="scientific">Oryza glumipatula</name>
    <dbReference type="NCBI Taxonomy" id="40148"/>
    <lineage>
        <taxon>Eukaryota</taxon>
        <taxon>Viridiplantae</taxon>
        <taxon>Streptophyta</taxon>
        <taxon>Embryophyta</taxon>
        <taxon>Tracheophyta</taxon>
        <taxon>Spermatophyta</taxon>
        <taxon>Magnoliopsida</taxon>
        <taxon>Liliopsida</taxon>
        <taxon>Poales</taxon>
        <taxon>Poaceae</taxon>
        <taxon>BOP clade</taxon>
        <taxon>Oryzoideae</taxon>
        <taxon>Oryzeae</taxon>
        <taxon>Oryzinae</taxon>
        <taxon>Oryza</taxon>
    </lineage>
</organism>
<evidence type="ECO:0000313" key="2">
    <source>
        <dbReference type="EnsemblPlants" id="OGLUM06G13160.1"/>
    </source>
</evidence>
<feature type="domain" description="F-box protein At5g52880-like ARM repeats region" evidence="1">
    <location>
        <begin position="30"/>
        <end position="59"/>
    </location>
</feature>
<keyword evidence="3" id="KW-1185">Reference proteome</keyword>
<dbReference type="Proteomes" id="UP000026961">
    <property type="component" value="Chromosome 6"/>
</dbReference>
<dbReference type="AlphaFoldDB" id="A0A0E0A8N7"/>
<name>A0A0E0A8N7_9ORYZ</name>
<dbReference type="Gramene" id="OGLUM06G13160.1">
    <property type="protein sequence ID" value="OGLUM06G13160.1"/>
    <property type="gene ID" value="OGLUM06G13160"/>
</dbReference>